<keyword evidence="2" id="KW-1133">Transmembrane helix</keyword>
<name>A0A9X1JKR2_9SPHN</name>
<comment type="caution">
    <text evidence="3">The sequence shown here is derived from an EMBL/GenBank/DDBJ whole genome shotgun (WGS) entry which is preliminary data.</text>
</comment>
<gene>
    <name evidence="3" type="ORF">KCG46_06530</name>
</gene>
<evidence type="ECO:0000256" key="1">
    <source>
        <dbReference type="SAM" id="MobiDB-lite"/>
    </source>
</evidence>
<sequence>MLFATIFMMAFVLLGGLVLYLSKTIDHGEARFDSSGKEIKDKPDAADGDAKPAQRLDTNTTPDQVKDNHE</sequence>
<keyword evidence="4" id="KW-1185">Reference proteome</keyword>
<keyword evidence="2" id="KW-0812">Transmembrane</keyword>
<feature type="transmembrane region" description="Helical" evidence="2">
    <location>
        <begin position="6"/>
        <end position="22"/>
    </location>
</feature>
<keyword evidence="2" id="KW-0472">Membrane</keyword>
<feature type="compositionally biased region" description="Basic and acidic residues" evidence="1">
    <location>
        <begin position="34"/>
        <end position="54"/>
    </location>
</feature>
<proteinExistence type="predicted"/>
<reference evidence="3" key="1">
    <citation type="submission" date="2021-04" db="EMBL/GenBank/DDBJ databases">
        <authorList>
            <person name="Pira H."/>
            <person name="Risdian C."/>
            <person name="Wink J."/>
        </authorList>
    </citation>
    <scope>NUCLEOTIDE SEQUENCE</scope>
    <source>
        <strain evidence="3">WH158</strain>
    </source>
</reference>
<feature type="region of interest" description="Disordered" evidence="1">
    <location>
        <begin position="34"/>
        <end position="70"/>
    </location>
</feature>
<evidence type="ECO:0000256" key="2">
    <source>
        <dbReference type="SAM" id="Phobius"/>
    </source>
</evidence>
<dbReference type="RefSeq" id="WP_218404472.1">
    <property type="nucleotide sequence ID" value="NZ_JAGSPC010000001.1"/>
</dbReference>
<protein>
    <submittedName>
        <fullName evidence="3">Uncharacterized protein</fullName>
    </submittedName>
</protein>
<accession>A0A9X1JKR2</accession>
<dbReference type="Proteomes" id="UP001138681">
    <property type="component" value="Unassembled WGS sequence"/>
</dbReference>
<organism evidence="3 4">
    <name type="scientific">Erythrobacter crassostreae</name>
    <dbReference type="NCBI Taxonomy" id="2828328"/>
    <lineage>
        <taxon>Bacteria</taxon>
        <taxon>Pseudomonadati</taxon>
        <taxon>Pseudomonadota</taxon>
        <taxon>Alphaproteobacteria</taxon>
        <taxon>Sphingomonadales</taxon>
        <taxon>Erythrobacteraceae</taxon>
        <taxon>Erythrobacter/Porphyrobacter group</taxon>
        <taxon>Erythrobacter</taxon>
    </lineage>
</organism>
<evidence type="ECO:0000313" key="3">
    <source>
        <dbReference type="EMBL" id="MBV7259226.1"/>
    </source>
</evidence>
<evidence type="ECO:0000313" key="4">
    <source>
        <dbReference type="Proteomes" id="UP001138681"/>
    </source>
</evidence>
<dbReference type="EMBL" id="JAGSPC010000001">
    <property type="protein sequence ID" value="MBV7259226.1"/>
    <property type="molecule type" value="Genomic_DNA"/>
</dbReference>
<dbReference type="AlphaFoldDB" id="A0A9X1JKR2"/>